<evidence type="ECO:0000313" key="1">
    <source>
        <dbReference type="EnsemblPlants" id="AVESA.00010b.r2.7CG0656650.1.CDS.1"/>
    </source>
</evidence>
<organism evidence="1 2">
    <name type="scientific">Avena sativa</name>
    <name type="common">Oat</name>
    <dbReference type="NCBI Taxonomy" id="4498"/>
    <lineage>
        <taxon>Eukaryota</taxon>
        <taxon>Viridiplantae</taxon>
        <taxon>Streptophyta</taxon>
        <taxon>Embryophyta</taxon>
        <taxon>Tracheophyta</taxon>
        <taxon>Spermatophyta</taxon>
        <taxon>Magnoliopsida</taxon>
        <taxon>Liliopsida</taxon>
        <taxon>Poales</taxon>
        <taxon>Poaceae</taxon>
        <taxon>BOP clade</taxon>
        <taxon>Pooideae</taxon>
        <taxon>Poodae</taxon>
        <taxon>Poeae</taxon>
        <taxon>Poeae Chloroplast Group 1 (Aveneae type)</taxon>
        <taxon>Aveninae</taxon>
        <taxon>Avena</taxon>
    </lineage>
</organism>
<reference evidence="1" key="2">
    <citation type="submission" date="2025-09" db="UniProtKB">
        <authorList>
            <consortium name="EnsemblPlants"/>
        </authorList>
    </citation>
    <scope>IDENTIFICATION</scope>
</reference>
<dbReference type="Proteomes" id="UP001732700">
    <property type="component" value="Chromosome 7C"/>
</dbReference>
<protein>
    <submittedName>
        <fullName evidence="1">Uncharacterized protein</fullName>
    </submittedName>
</protein>
<dbReference type="EnsemblPlants" id="AVESA.00010b.r2.7CG0656650.1">
    <property type="protein sequence ID" value="AVESA.00010b.r2.7CG0656650.1.CDS.1"/>
    <property type="gene ID" value="AVESA.00010b.r2.7CG0656650"/>
</dbReference>
<accession>A0ACD6A1R4</accession>
<evidence type="ECO:0000313" key="2">
    <source>
        <dbReference type="Proteomes" id="UP001732700"/>
    </source>
</evidence>
<reference evidence="1" key="1">
    <citation type="submission" date="2021-05" db="EMBL/GenBank/DDBJ databases">
        <authorList>
            <person name="Scholz U."/>
            <person name="Mascher M."/>
            <person name="Fiebig A."/>
        </authorList>
    </citation>
    <scope>NUCLEOTIDE SEQUENCE [LARGE SCALE GENOMIC DNA]</scope>
</reference>
<keyword evidence="2" id="KW-1185">Reference proteome</keyword>
<name>A0ACD6A1R4_AVESA</name>
<sequence>MTGIIHVTLSINKREDLICSCSQVETDIENMKTFLLIALLALLANTIFAQYVEVNGQDAKVDDEKCKHEQMDLKSCGNYMMGWCKTKRLSITQPWKWGMKGCHEIHNQCCQQLRKTTLRCRCMAIKKMIQGDLFLRFQPGKMSKVMERGKILPAMCGMAPIYCNIPMVGGYY</sequence>
<proteinExistence type="predicted"/>